<dbReference type="GO" id="GO:0000030">
    <property type="term" value="F:mannosyltransferase activity"/>
    <property type="evidence" value="ECO:0007669"/>
    <property type="project" value="TreeGrafter"/>
</dbReference>
<gene>
    <name evidence="2" type="ORF">IW261DRAFT_206801</name>
</gene>
<dbReference type="PANTHER" id="PTHR32385">
    <property type="entry name" value="MANNOSYL PHOSPHORYLINOSITOL CERAMIDE SYNTHASE"/>
    <property type="match status" value="1"/>
</dbReference>
<evidence type="ECO:0008006" key="4">
    <source>
        <dbReference type="Google" id="ProtNLM"/>
    </source>
</evidence>
<dbReference type="Proteomes" id="UP001175227">
    <property type="component" value="Unassembled WGS sequence"/>
</dbReference>
<dbReference type="InterPro" id="IPR007577">
    <property type="entry name" value="GlycoTrfase_DXD_sugar-bd_CS"/>
</dbReference>
<proteinExistence type="predicted"/>
<organism evidence="2 3">
    <name type="scientific">Armillaria novae-zelandiae</name>
    <dbReference type="NCBI Taxonomy" id="153914"/>
    <lineage>
        <taxon>Eukaryota</taxon>
        <taxon>Fungi</taxon>
        <taxon>Dikarya</taxon>
        <taxon>Basidiomycota</taxon>
        <taxon>Agaricomycotina</taxon>
        <taxon>Agaricomycetes</taxon>
        <taxon>Agaricomycetidae</taxon>
        <taxon>Agaricales</taxon>
        <taxon>Marasmiineae</taxon>
        <taxon>Physalacriaceae</taxon>
        <taxon>Armillaria</taxon>
    </lineage>
</organism>
<evidence type="ECO:0000256" key="1">
    <source>
        <dbReference type="ARBA" id="ARBA00022679"/>
    </source>
</evidence>
<comment type="caution">
    <text evidence="2">The sequence shown here is derived from an EMBL/GenBank/DDBJ whole genome shotgun (WGS) entry which is preliminary data.</text>
</comment>
<accession>A0AA39P637</accession>
<keyword evidence="1" id="KW-0808">Transferase</keyword>
<sequence>MEVGVAAVSEPNARLTMNTYLGHTKFLKFIGEHYPWFLRTYDGYCFPIQYADVIRFVLHHYGGTEYDVDIDCKCPLDPLLIYPIHPKTIPVGVSDDLMFSTTRQQNFPRCWTYVPCHTPKSMYRINAEDGEAPHSFFSHFYGSNCSRRLCSWAGVHGVARQAAQTGYALDGMATTDLQSI</sequence>
<protein>
    <recommendedName>
        <fullName evidence="4">Glycosyltransferase family 32 protein</fullName>
    </recommendedName>
</protein>
<reference evidence="2" key="1">
    <citation type="submission" date="2023-06" db="EMBL/GenBank/DDBJ databases">
        <authorList>
            <consortium name="Lawrence Berkeley National Laboratory"/>
            <person name="Ahrendt S."/>
            <person name="Sahu N."/>
            <person name="Indic B."/>
            <person name="Wong-Bajracharya J."/>
            <person name="Merenyi Z."/>
            <person name="Ke H.-M."/>
            <person name="Monk M."/>
            <person name="Kocsube S."/>
            <person name="Drula E."/>
            <person name="Lipzen A."/>
            <person name="Balint B."/>
            <person name="Henrissat B."/>
            <person name="Andreopoulos B."/>
            <person name="Martin F.M."/>
            <person name="Harder C.B."/>
            <person name="Rigling D."/>
            <person name="Ford K.L."/>
            <person name="Foster G.D."/>
            <person name="Pangilinan J."/>
            <person name="Papanicolaou A."/>
            <person name="Barry K."/>
            <person name="LaButti K."/>
            <person name="Viragh M."/>
            <person name="Koriabine M."/>
            <person name="Yan M."/>
            <person name="Riley R."/>
            <person name="Champramary S."/>
            <person name="Plett K.L."/>
            <person name="Tsai I.J."/>
            <person name="Slot J."/>
            <person name="Sipos G."/>
            <person name="Plett J."/>
            <person name="Nagy L.G."/>
            <person name="Grigoriev I.V."/>
        </authorList>
    </citation>
    <scope>NUCLEOTIDE SEQUENCE</scope>
    <source>
        <strain evidence="2">ICMP 16352</strain>
    </source>
</reference>
<dbReference type="GO" id="GO:0016020">
    <property type="term" value="C:membrane"/>
    <property type="evidence" value="ECO:0007669"/>
    <property type="project" value="GOC"/>
</dbReference>
<evidence type="ECO:0000313" key="3">
    <source>
        <dbReference type="Proteomes" id="UP001175227"/>
    </source>
</evidence>
<dbReference type="Pfam" id="PF04488">
    <property type="entry name" value="Gly_transf_sug"/>
    <property type="match status" value="1"/>
</dbReference>
<evidence type="ECO:0000313" key="2">
    <source>
        <dbReference type="EMBL" id="KAK0478149.1"/>
    </source>
</evidence>
<dbReference type="InterPro" id="IPR051706">
    <property type="entry name" value="Glycosyltransferase_domain"/>
</dbReference>
<dbReference type="EMBL" id="JAUEPR010000014">
    <property type="protein sequence ID" value="KAK0478149.1"/>
    <property type="molecule type" value="Genomic_DNA"/>
</dbReference>
<keyword evidence="3" id="KW-1185">Reference proteome</keyword>
<dbReference type="PANTHER" id="PTHR32385:SF15">
    <property type="entry name" value="INOSITOL PHOSPHOCERAMIDE MANNOSYLTRANSFERASE 1"/>
    <property type="match status" value="1"/>
</dbReference>
<name>A0AA39P637_9AGAR</name>
<dbReference type="GO" id="GO:0051999">
    <property type="term" value="P:mannosyl-inositol phosphorylceramide biosynthetic process"/>
    <property type="evidence" value="ECO:0007669"/>
    <property type="project" value="TreeGrafter"/>
</dbReference>
<dbReference type="AlphaFoldDB" id="A0AA39P637"/>